<dbReference type="InParanoid" id="A0A0Q3FIV5"/>
<reference evidence="2" key="2">
    <citation type="submission" date="2017-06" db="EMBL/GenBank/DDBJ databases">
        <title>WGS assembly of Brachypodium distachyon.</title>
        <authorList>
            <consortium name="The International Brachypodium Initiative"/>
            <person name="Lucas S."/>
            <person name="Harmon-Smith M."/>
            <person name="Lail K."/>
            <person name="Tice H."/>
            <person name="Grimwood J."/>
            <person name="Bruce D."/>
            <person name="Barry K."/>
            <person name="Shu S."/>
            <person name="Lindquist E."/>
            <person name="Wang M."/>
            <person name="Pitluck S."/>
            <person name="Vogel J.P."/>
            <person name="Garvin D.F."/>
            <person name="Mockler T.C."/>
            <person name="Schmutz J."/>
            <person name="Rokhsar D."/>
            <person name="Bevan M.W."/>
        </authorList>
    </citation>
    <scope>NUCLEOTIDE SEQUENCE</scope>
    <source>
        <strain evidence="2">Bd21</strain>
    </source>
</reference>
<evidence type="ECO:0000313" key="2">
    <source>
        <dbReference type="EMBL" id="KQJ99567.1"/>
    </source>
</evidence>
<evidence type="ECO:0000313" key="3">
    <source>
        <dbReference type="EnsemblPlants" id="KQJ99567"/>
    </source>
</evidence>
<dbReference type="EMBL" id="CM000882">
    <property type="protein sequence ID" value="KQJ99567.1"/>
    <property type="molecule type" value="Genomic_DNA"/>
</dbReference>
<sequence>MRTRSVLRSVCLGQRQLPATATSSIHRGRRKQGRSRGGGRSSNLRIRNNRGGRRKQRRELGSGRRAGAAGEAVCGSGKRDARGCRGTGAAVAGKRMGSPAKCRKQPDGLMRGNGSIVHASRANPCKRGAARPCRVPGRPGPTHRHPPASTGPTNRLQNTARRTPGSSGSPGPGHRRPGPRPSGHQAPHHQAGQARARRRRGSDPTRSQSRAEGAGERGSDRRRKRGRGGRRQHQRTGQRVLRGRTRGGAARATRRRILVLAPEGQAQPVSGFRRRGSSGRGHGRKRARAATEGSTLR</sequence>
<evidence type="ECO:0000256" key="1">
    <source>
        <dbReference type="SAM" id="MobiDB-lite"/>
    </source>
</evidence>
<dbReference type="Gramene" id="PNT68666">
    <property type="protein sequence ID" value="PNT68666"/>
    <property type="gene ID" value="BRADI_3g43951v3"/>
</dbReference>
<feature type="compositionally biased region" description="Basic residues" evidence="1">
    <location>
        <begin position="220"/>
        <end position="245"/>
    </location>
</feature>
<dbReference type="Gramene" id="PNT68667">
    <property type="protein sequence ID" value="PNT68667"/>
    <property type="gene ID" value="BRADI_3g43951v3"/>
</dbReference>
<organism evidence="2">
    <name type="scientific">Brachypodium distachyon</name>
    <name type="common">Purple false brome</name>
    <name type="synonym">Trachynia distachya</name>
    <dbReference type="NCBI Taxonomy" id="15368"/>
    <lineage>
        <taxon>Eukaryota</taxon>
        <taxon>Viridiplantae</taxon>
        <taxon>Streptophyta</taxon>
        <taxon>Embryophyta</taxon>
        <taxon>Tracheophyta</taxon>
        <taxon>Spermatophyta</taxon>
        <taxon>Magnoliopsida</taxon>
        <taxon>Liliopsida</taxon>
        <taxon>Poales</taxon>
        <taxon>Poaceae</taxon>
        <taxon>BOP clade</taxon>
        <taxon>Pooideae</taxon>
        <taxon>Stipodae</taxon>
        <taxon>Brachypodieae</taxon>
        <taxon>Brachypodium</taxon>
    </lineage>
</organism>
<dbReference type="AlphaFoldDB" id="A0A0Q3FIV5"/>
<reference evidence="2 3" key="1">
    <citation type="journal article" date="2010" name="Nature">
        <title>Genome sequencing and analysis of the model grass Brachypodium distachyon.</title>
        <authorList>
            <consortium name="International Brachypodium Initiative"/>
        </authorList>
    </citation>
    <scope>NUCLEOTIDE SEQUENCE [LARGE SCALE GENOMIC DNA]</scope>
    <source>
        <strain evidence="2 3">Bd21</strain>
    </source>
</reference>
<dbReference type="EnsemblPlants" id="PNT68668">
    <property type="protein sequence ID" value="PNT68668"/>
    <property type="gene ID" value="BRADI_3g43951v3"/>
</dbReference>
<keyword evidence="4" id="KW-1185">Reference proteome</keyword>
<protein>
    <submittedName>
        <fullName evidence="2 3">Uncharacterized protein</fullName>
    </submittedName>
</protein>
<accession>A0A0Q3FIV5</accession>
<dbReference type="EnsemblPlants" id="PNT68667">
    <property type="protein sequence ID" value="PNT68667"/>
    <property type="gene ID" value="BRADI_3g43951v3"/>
</dbReference>
<dbReference type="EMBL" id="CM000882">
    <property type="protein sequence ID" value="PNT68667.1"/>
    <property type="molecule type" value="Genomic_DNA"/>
</dbReference>
<evidence type="ECO:0000313" key="4">
    <source>
        <dbReference type="Proteomes" id="UP000008810"/>
    </source>
</evidence>
<dbReference type="EMBL" id="CM000882">
    <property type="protein sequence ID" value="PNT68665.1"/>
    <property type="molecule type" value="Genomic_DNA"/>
</dbReference>
<feature type="compositionally biased region" description="Low complexity" evidence="1">
    <location>
        <begin position="181"/>
        <end position="194"/>
    </location>
</feature>
<dbReference type="Gramene" id="PNT68665">
    <property type="protein sequence ID" value="PNT68665"/>
    <property type="gene ID" value="BRADI_3g43951v3"/>
</dbReference>
<feature type="compositionally biased region" description="Basic residues" evidence="1">
    <location>
        <begin position="47"/>
        <end position="57"/>
    </location>
</feature>
<feature type="compositionally biased region" description="Polar residues" evidence="1">
    <location>
        <begin position="150"/>
        <end position="160"/>
    </location>
</feature>
<dbReference type="EMBL" id="CM000882">
    <property type="protein sequence ID" value="PNT68668.1"/>
    <property type="molecule type" value="Genomic_DNA"/>
</dbReference>
<dbReference type="Gramene" id="PNT68668">
    <property type="protein sequence ID" value="PNT68668"/>
    <property type="gene ID" value="BRADI_3g43951v3"/>
</dbReference>
<dbReference type="EnsemblPlants" id="PNT68666">
    <property type="protein sequence ID" value="PNT68666"/>
    <property type="gene ID" value="BRADI_3g43951v3"/>
</dbReference>
<name>A0A0Q3FIV5_BRADI</name>
<feature type="compositionally biased region" description="Basic residues" evidence="1">
    <location>
        <begin position="272"/>
        <end position="288"/>
    </location>
</feature>
<dbReference type="Proteomes" id="UP000008810">
    <property type="component" value="Chromosome 3"/>
</dbReference>
<proteinExistence type="predicted"/>
<feature type="region of interest" description="Disordered" evidence="1">
    <location>
        <begin position="1"/>
        <end position="297"/>
    </location>
</feature>
<dbReference type="EnsemblPlants" id="PNT68665">
    <property type="protein sequence ID" value="PNT68665"/>
    <property type="gene ID" value="BRADI_3g43951v3"/>
</dbReference>
<feature type="compositionally biased region" description="Low complexity" evidence="1">
    <location>
        <begin position="63"/>
        <end position="72"/>
    </location>
</feature>
<dbReference type="EnsemblPlants" id="KQJ99567">
    <property type="protein sequence ID" value="KQJ99567"/>
    <property type="gene ID" value="BRADI_3g43951v3"/>
</dbReference>
<dbReference type="Gramene" id="KQJ99567">
    <property type="protein sequence ID" value="KQJ99567"/>
    <property type="gene ID" value="BRADI_3g43951v3"/>
</dbReference>
<reference evidence="3" key="3">
    <citation type="submission" date="2018-08" db="UniProtKB">
        <authorList>
            <consortium name="EnsemblPlants"/>
        </authorList>
    </citation>
    <scope>IDENTIFICATION</scope>
    <source>
        <strain evidence="3">cv. Bd21</strain>
    </source>
</reference>
<gene>
    <name evidence="2" type="ORF">BRADI_3g43951v3</name>
</gene>
<dbReference type="EMBL" id="CM000882">
    <property type="protein sequence ID" value="PNT68666.1"/>
    <property type="molecule type" value="Genomic_DNA"/>
</dbReference>